<proteinExistence type="predicted"/>
<reference evidence="1" key="1">
    <citation type="submission" date="2019-10" db="EMBL/GenBank/DDBJ databases">
        <authorList>
            <consortium name="DOE Joint Genome Institute"/>
            <person name="Kuo A."/>
            <person name="Miyauchi S."/>
            <person name="Kiss E."/>
            <person name="Drula E."/>
            <person name="Kohler A."/>
            <person name="Sanchez-Garcia M."/>
            <person name="Andreopoulos B."/>
            <person name="Barry K.W."/>
            <person name="Bonito G."/>
            <person name="Buee M."/>
            <person name="Carver A."/>
            <person name="Chen C."/>
            <person name="Cichocki N."/>
            <person name="Clum A."/>
            <person name="Culley D."/>
            <person name="Crous P.W."/>
            <person name="Fauchery L."/>
            <person name="Girlanda M."/>
            <person name="Hayes R."/>
            <person name="Keri Z."/>
            <person name="Labutti K."/>
            <person name="Lipzen A."/>
            <person name="Lombard V."/>
            <person name="Magnuson J."/>
            <person name="Maillard F."/>
            <person name="Morin E."/>
            <person name="Murat C."/>
            <person name="Nolan M."/>
            <person name="Ohm R."/>
            <person name="Pangilinan J."/>
            <person name="Pereira M."/>
            <person name="Perotto S."/>
            <person name="Peter M."/>
            <person name="Riley R."/>
            <person name="Sitrit Y."/>
            <person name="Stielow B."/>
            <person name="Szollosi G."/>
            <person name="Zifcakova L."/>
            <person name="Stursova M."/>
            <person name="Spatafora J.W."/>
            <person name="Tedersoo L."/>
            <person name="Vaario L.-M."/>
            <person name="Yamada A."/>
            <person name="Yan M."/>
            <person name="Wang P."/>
            <person name="Xu J."/>
            <person name="Bruns T."/>
            <person name="Baldrian P."/>
            <person name="Vilgalys R."/>
            <person name="Henrissat B."/>
            <person name="Grigoriev I.V."/>
            <person name="Hibbett D."/>
            <person name="Nagy L.G."/>
            <person name="Martin F.M."/>
        </authorList>
    </citation>
    <scope>NUCLEOTIDE SEQUENCE</scope>
    <source>
        <strain evidence="1">P2</strain>
    </source>
</reference>
<dbReference type="EMBL" id="MU118048">
    <property type="protein sequence ID" value="KAF9646793.1"/>
    <property type="molecule type" value="Genomic_DNA"/>
</dbReference>
<keyword evidence="2" id="KW-1185">Reference proteome</keyword>
<gene>
    <name evidence="1" type="ORF">BDM02DRAFT_3262070</name>
</gene>
<name>A0ACB6ZBW0_THEGA</name>
<comment type="caution">
    <text evidence="1">The sequence shown here is derived from an EMBL/GenBank/DDBJ whole genome shotgun (WGS) entry which is preliminary data.</text>
</comment>
<sequence>MATSEPRTVDDTTRNPEPHLAATAVPDTGIEAKQCVQGLDDTDPLVSSPIATIVSNFPAPSLLLNKNLHLVECVAHPITRQNTSDGDAPLSPPSPCLDPAQYTNHPTDSFGIIDSNEQALRRLISHTVPHDELPSLIGIIFSGRNADMIDHLQGSDAQAFIDVIDEALDSLDLAPRIRKTCVKSLYMACARHTLIPRSLRIELCNSSAGVVRYRGGFGDVSKHEYQGREVAVKTLRTCVTSDLQTVIRRFCKEFVTWKALRHPNLLPLLGVRMTETEFVMVSEWMSNGNINQFVTAHQEANRFELLSDVARGLIYMHGQGMVHGDLKGANILVDQTRRARLADFGLLTIISDSATLNFSVHGGTIRWMSPELFDPEIQGHRRTKSSDCYAFGMVIYEVLSGHIPFYQYQHFAACCKVFKGGRPERPQGVEGVWFTDDVWVTLECCWASQPENRPNVKDVLQRLEKVARSWVLPSPRLLTVPSTAGPPTWGSSNIIATESTDAPSQPPENLDLEEPAGIVNRAQPNELGEHPPLCATNPLPGHNFPRGAIDGGGTGANDLDLGNDGGDTLQELTIQSSANSTAGGNNGPVTYDTGPGSKDVTSDTPYLNQPSQRKDSDVAPTPMYRQDVGGMAGGAEGAYTLVAKRGPHTPKTRVEITTDAVSAKTPLMMVANWDGESRDIYQLLTIAFEAEDYLDCIKDLEALGINPLSYIDNLDKIIDNLPVESEPRKRCIRALRKTCGLCGILPTSYAVTFRLSGPGKRPFAHGGFADIWRLTDEDNHDHVFAIKSFRVYEPEDTDKINKKYCKEVVVLKQVRHPNILSVEGVAPKLFEFSMVSQWMPNGNMLKYTEQYPGANRLELLTGITRGLNYLHNNEVTHGDLKGQNILIDASGTPRLSDFGLCSITKNTDSINASTPNRGCTIRYCAPELLEINGVPPLEKKPTNKSDVYSLSMVIVELVTGKIPYHDSQDVNVIFLISKGRRPPKPLSFEAPGITPAVWEIAKKCWHGKAKERPEVGAVLQSLENVADPANCHFSNGGERLLTAEYHSLESWISIFKSKNLAHSMYDVSNSDVTGVFRKRRRVSSRLPRQIPKVQDGTCNHWNSHDTSDLTLPSFRDVHSERERRKRINHEVDGGVRVFQSAVCIAPVSYDMPLLRSRSRWVIAPPPVSMTAQAIAAWISRKKVGNRDGNSQDINEVLATAFEADDYLDCIRNVQARDIVPLAHIDKLDKIIESLPAESELRKRCIRVLRKTCGLYETFPSSYTFTPVLRNPDPQSFTIGRFSDLYKYTDKDNPHHALAVKSLCVYKQDLVESIYKKCCKEIVVWKRAKHPNILSIEGMVLELFEFCIVSEWMPNGNILEYITKYPAVDRLELLIGATRGLDYLHNNEVIHGDLKSSNILIDAKGSPRLSDFGLVSIKEDINSDNVEESSHVYMVFYCAPELLDTKEVVGVEKNKPTSKSDIYSLSMVMVELVTGRTPFCSFNKHSVVGLVLRGERPRGPRYFEVPGMTAGVWMIAEECWRQKPKKRPDAKVVLRDLERIAKRIGVGDQQTSSPPKRA</sequence>
<accession>A0ACB6ZBW0</accession>
<reference evidence="1" key="2">
    <citation type="journal article" date="2020" name="Nat. Commun.">
        <title>Large-scale genome sequencing of mycorrhizal fungi provides insights into the early evolution of symbiotic traits.</title>
        <authorList>
            <person name="Miyauchi S."/>
            <person name="Kiss E."/>
            <person name="Kuo A."/>
            <person name="Drula E."/>
            <person name="Kohler A."/>
            <person name="Sanchez-Garcia M."/>
            <person name="Morin E."/>
            <person name="Andreopoulos B."/>
            <person name="Barry K.W."/>
            <person name="Bonito G."/>
            <person name="Buee M."/>
            <person name="Carver A."/>
            <person name="Chen C."/>
            <person name="Cichocki N."/>
            <person name="Clum A."/>
            <person name="Culley D."/>
            <person name="Crous P.W."/>
            <person name="Fauchery L."/>
            <person name="Girlanda M."/>
            <person name="Hayes R.D."/>
            <person name="Keri Z."/>
            <person name="LaButti K."/>
            <person name="Lipzen A."/>
            <person name="Lombard V."/>
            <person name="Magnuson J."/>
            <person name="Maillard F."/>
            <person name="Murat C."/>
            <person name="Nolan M."/>
            <person name="Ohm R.A."/>
            <person name="Pangilinan J."/>
            <person name="Pereira M.F."/>
            <person name="Perotto S."/>
            <person name="Peter M."/>
            <person name="Pfister S."/>
            <person name="Riley R."/>
            <person name="Sitrit Y."/>
            <person name="Stielow J.B."/>
            <person name="Szollosi G."/>
            <person name="Zifcakova L."/>
            <person name="Stursova M."/>
            <person name="Spatafora J.W."/>
            <person name="Tedersoo L."/>
            <person name="Vaario L.M."/>
            <person name="Yamada A."/>
            <person name="Yan M."/>
            <person name="Wang P."/>
            <person name="Xu J."/>
            <person name="Bruns T."/>
            <person name="Baldrian P."/>
            <person name="Vilgalys R."/>
            <person name="Dunand C."/>
            <person name="Henrissat B."/>
            <person name="Grigoriev I.V."/>
            <person name="Hibbett D."/>
            <person name="Nagy L.G."/>
            <person name="Martin F.M."/>
        </authorList>
    </citation>
    <scope>NUCLEOTIDE SEQUENCE</scope>
    <source>
        <strain evidence="1">P2</strain>
    </source>
</reference>
<protein>
    <submittedName>
        <fullName evidence="1">Kinase-like protein</fullName>
    </submittedName>
</protein>
<evidence type="ECO:0000313" key="2">
    <source>
        <dbReference type="Proteomes" id="UP000886501"/>
    </source>
</evidence>
<organism evidence="1 2">
    <name type="scientific">Thelephora ganbajun</name>
    <name type="common">Ganba fungus</name>
    <dbReference type="NCBI Taxonomy" id="370292"/>
    <lineage>
        <taxon>Eukaryota</taxon>
        <taxon>Fungi</taxon>
        <taxon>Dikarya</taxon>
        <taxon>Basidiomycota</taxon>
        <taxon>Agaricomycotina</taxon>
        <taxon>Agaricomycetes</taxon>
        <taxon>Thelephorales</taxon>
        <taxon>Thelephoraceae</taxon>
        <taxon>Thelephora</taxon>
    </lineage>
</organism>
<dbReference type="Proteomes" id="UP000886501">
    <property type="component" value="Unassembled WGS sequence"/>
</dbReference>
<evidence type="ECO:0000313" key="1">
    <source>
        <dbReference type="EMBL" id="KAF9646793.1"/>
    </source>
</evidence>